<dbReference type="SUPFAM" id="SSF56300">
    <property type="entry name" value="Metallo-dependent phosphatases"/>
    <property type="match status" value="1"/>
</dbReference>
<dbReference type="AlphaFoldDB" id="A0A9D1I541"/>
<dbReference type="PANTHER" id="PTHR31302:SF22">
    <property type="entry name" value="PHOSPHOESTERASE"/>
    <property type="match status" value="1"/>
</dbReference>
<comment type="caution">
    <text evidence="3">The sequence shown here is derived from an EMBL/GenBank/DDBJ whole genome shotgun (WGS) entry which is preliminary data.</text>
</comment>
<evidence type="ECO:0000259" key="2">
    <source>
        <dbReference type="Pfam" id="PF00149"/>
    </source>
</evidence>
<dbReference type="PIRSF" id="PIRSF033094">
    <property type="entry name" value="Pesterase_CT488"/>
    <property type="match status" value="1"/>
</dbReference>
<dbReference type="InterPro" id="IPR029052">
    <property type="entry name" value="Metallo-depent_PP-like"/>
</dbReference>
<dbReference type="InterPro" id="IPR051158">
    <property type="entry name" value="Metallophosphoesterase_sf"/>
</dbReference>
<accession>A0A9D1I541</accession>
<protein>
    <submittedName>
        <fullName evidence="3">Metallophosphoesterase</fullName>
    </submittedName>
</protein>
<dbReference type="EMBL" id="DVMO01000029">
    <property type="protein sequence ID" value="HIU27090.1"/>
    <property type="molecule type" value="Genomic_DNA"/>
</dbReference>
<dbReference type="InterPro" id="IPR014578">
    <property type="entry name" value="Pesterase_CT488"/>
</dbReference>
<dbReference type="GO" id="GO:0016787">
    <property type="term" value="F:hydrolase activity"/>
    <property type="evidence" value="ECO:0007669"/>
    <property type="project" value="InterPro"/>
</dbReference>
<feature type="compositionally biased region" description="Low complexity" evidence="1">
    <location>
        <begin position="117"/>
        <end position="141"/>
    </location>
</feature>
<dbReference type="Gene3D" id="3.60.21.10">
    <property type="match status" value="1"/>
</dbReference>
<name>A0A9D1I541_9FIRM</name>
<evidence type="ECO:0000313" key="4">
    <source>
        <dbReference type="Proteomes" id="UP000824091"/>
    </source>
</evidence>
<dbReference type="Pfam" id="PF00149">
    <property type="entry name" value="Metallophos"/>
    <property type="match status" value="1"/>
</dbReference>
<gene>
    <name evidence="3" type="ORF">IAD16_01755</name>
</gene>
<feature type="domain" description="Calcineurin-like phosphoesterase" evidence="2">
    <location>
        <begin position="1"/>
        <end position="232"/>
    </location>
</feature>
<dbReference type="Proteomes" id="UP000824091">
    <property type="component" value="Unassembled WGS sequence"/>
</dbReference>
<sequence>MKIFAIGDLHLSFGPGVEKPMDRFGEEWVNHAERLRANWMKEISPVDTVIICGDISWGLRLEEAAADFEWIRGLPGKKLLFKGNHDLWWQSAGKLNRLYGDENLIFVQNTAEIVTAGGPPESSPPESGSPESSPPESGSPEILETPKKIAVCGSRGWICPGDDFFGQDDKKIYERELMRLEMSLQDGVKKGADEIIGVLHFPPTNDKLQPSGFTELMSSYGVKTCVYGHLHGKEVFPKGMKGIFNGVRYELVSLDYLGARPKEVRS</sequence>
<evidence type="ECO:0000313" key="3">
    <source>
        <dbReference type="EMBL" id="HIU27090.1"/>
    </source>
</evidence>
<proteinExistence type="predicted"/>
<reference evidence="3" key="2">
    <citation type="journal article" date="2021" name="PeerJ">
        <title>Extensive microbial diversity within the chicken gut microbiome revealed by metagenomics and culture.</title>
        <authorList>
            <person name="Gilroy R."/>
            <person name="Ravi A."/>
            <person name="Getino M."/>
            <person name="Pursley I."/>
            <person name="Horton D.L."/>
            <person name="Alikhan N.F."/>
            <person name="Baker D."/>
            <person name="Gharbi K."/>
            <person name="Hall N."/>
            <person name="Watson M."/>
            <person name="Adriaenssens E.M."/>
            <person name="Foster-Nyarko E."/>
            <person name="Jarju S."/>
            <person name="Secka A."/>
            <person name="Antonio M."/>
            <person name="Oren A."/>
            <person name="Chaudhuri R.R."/>
            <person name="La Ragione R."/>
            <person name="Hildebrand F."/>
            <person name="Pallen M.J."/>
        </authorList>
    </citation>
    <scope>NUCLEOTIDE SEQUENCE</scope>
    <source>
        <strain evidence="3">11300</strain>
    </source>
</reference>
<feature type="region of interest" description="Disordered" evidence="1">
    <location>
        <begin position="115"/>
        <end position="142"/>
    </location>
</feature>
<evidence type="ECO:0000256" key="1">
    <source>
        <dbReference type="SAM" id="MobiDB-lite"/>
    </source>
</evidence>
<dbReference type="PANTHER" id="PTHR31302">
    <property type="entry name" value="TRANSMEMBRANE PROTEIN WITH METALLOPHOSPHOESTERASE DOMAIN-RELATED"/>
    <property type="match status" value="1"/>
</dbReference>
<reference evidence="3" key="1">
    <citation type="submission" date="2020-10" db="EMBL/GenBank/DDBJ databases">
        <authorList>
            <person name="Gilroy R."/>
        </authorList>
    </citation>
    <scope>NUCLEOTIDE SEQUENCE</scope>
    <source>
        <strain evidence="3">11300</strain>
    </source>
</reference>
<organism evidence="3 4">
    <name type="scientific">Candidatus Fimisoma avicola</name>
    <dbReference type="NCBI Taxonomy" id="2840826"/>
    <lineage>
        <taxon>Bacteria</taxon>
        <taxon>Bacillati</taxon>
        <taxon>Bacillota</taxon>
        <taxon>Clostridia</taxon>
        <taxon>Eubacteriales</taxon>
        <taxon>Candidatus Fimisoma</taxon>
    </lineage>
</organism>
<dbReference type="InterPro" id="IPR004843">
    <property type="entry name" value="Calcineurin-like_PHP"/>
</dbReference>